<accession>A0A4D6L4X8</accession>
<sequence>MKSLDDMEPNARELKDGDKAKIAKDLRLIQAKYDEDKAAWAKREEVLEAEKKRLATWKVRFLDSKKKGKERVKDLEADIDEWKEKYGGIEVELKDLKKYVVMEHINGFQKGLQQAVFL</sequence>
<evidence type="ECO:0000313" key="2">
    <source>
        <dbReference type="EMBL" id="QCD83582.1"/>
    </source>
</evidence>
<dbReference type="Proteomes" id="UP000501690">
    <property type="component" value="Linkage Group LG2"/>
</dbReference>
<dbReference type="AlphaFoldDB" id="A0A4D6L4X8"/>
<keyword evidence="1" id="KW-0175">Coiled coil</keyword>
<organism evidence="2 3">
    <name type="scientific">Vigna unguiculata</name>
    <name type="common">Cowpea</name>
    <dbReference type="NCBI Taxonomy" id="3917"/>
    <lineage>
        <taxon>Eukaryota</taxon>
        <taxon>Viridiplantae</taxon>
        <taxon>Streptophyta</taxon>
        <taxon>Embryophyta</taxon>
        <taxon>Tracheophyta</taxon>
        <taxon>Spermatophyta</taxon>
        <taxon>Magnoliopsida</taxon>
        <taxon>eudicotyledons</taxon>
        <taxon>Gunneridae</taxon>
        <taxon>Pentapetalae</taxon>
        <taxon>rosids</taxon>
        <taxon>fabids</taxon>
        <taxon>Fabales</taxon>
        <taxon>Fabaceae</taxon>
        <taxon>Papilionoideae</taxon>
        <taxon>50 kb inversion clade</taxon>
        <taxon>NPAAA clade</taxon>
        <taxon>indigoferoid/millettioid clade</taxon>
        <taxon>Phaseoleae</taxon>
        <taxon>Vigna</taxon>
    </lineage>
</organism>
<evidence type="ECO:0000256" key="1">
    <source>
        <dbReference type="SAM" id="Coils"/>
    </source>
</evidence>
<keyword evidence="3" id="KW-1185">Reference proteome</keyword>
<proteinExistence type="predicted"/>
<dbReference type="EMBL" id="CP039346">
    <property type="protein sequence ID" value="QCD83582.1"/>
    <property type="molecule type" value="Genomic_DNA"/>
</dbReference>
<reference evidence="2 3" key="1">
    <citation type="submission" date="2019-04" db="EMBL/GenBank/DDBJ databases">
        <title>An improved genome assembly and genetic linkage map for asparagus bean, Vigna unguiculata ssp. sesquipedialis.</title>
        <authorList>
            <person name="Xia Q."/>
            <person name="Zhang R."/>
            <person name="Dong Y."/>
        </authorList>
    </citation>
    <scope>NUCLEOTIDE SEQUENCE [LARGE SCALE GENOMIC DNA]</scope>
    <source>
        <tissue evidence="2">Leaf</tissue>
    </source>
</reference>
<evidence type="ECO:0000313" key="3">
    <source>
        <dbReference type="Proteomes" id="UP000501690"/>
    </source>
</evidence>
<name>A0A4D6L4X8_VIGUN</name>
<protein>
    <submittedName>
        <fullName evidence="2">Uncharacterized protein</fullName>
    </submittedName>
</protein>
<feature type="coiled-coil region" evidence="1">
    <location>
        <begin position="65"/>
        <end position="92"/>
    </location>
</feature>
<gene>
    <name evidence="2" type="ORF">DEO72_LG2g3928</name>
</gene>